<dbReference type="EMBL" id="CATOUU010000655">
    <property type="protein sequence ID" value="CAI9938453.1"/>
    <property type="molecule type" value="Genomic_DNA"/>
</dbReference>
<keyword evidence="1" id="KW-0812">Transmembrane</keyword>
<dbReference type="EMBL" id="CAXDID020000285">
    <property type="protein sequence ID" value="CAL6070622.1"/>
    <property type="molecule type" value="Genomic_DNA"/>
</dbReference>
<keyword evidence="1" id="KW-1133">Transmembrane helix</keyword>
<reference evidence="3 4" key="2">
    <citation type="submission" date="2024-07" db="EMBL/GenBank/DDBJ databases">
        <authorList>
            <person name="Akdeniz Z."/>
        </authorList>
    </citation>
    <scope>NUCLEOTIDE SEQUENCE [LARGE SCALE GENOMIC DNA]</scope>
</reference>
<dbReference type="AlphaFoldDB" id="A0AA86PGZ6"/>
<accession>A0AA86PGZ6</accession>
<organism evidence="2">
    <name type="scientific">Hexamita inflata</name>
    <dbReference type="NCBI Taxonomy" id="28002"/>
    <lineage>
        <taxon>Eukaryota</taxon>
        <taxon>Metamonada</taxon>
        <taxon>Diplomonadida</taxon>
        <taxon>Hexamitidae</taxon>
        <taxon>Hexamitinae</taxon>
        <taxon>Hexamita</taxon>
    </lineage>
</organism>
<name>A0AA86PGZ6_9EUKA</name>
<protein>
    <submittedName>
        <fullName evidence="3">Hypothetical_protein</fullName>
    </submittedName>
</protein>
<dbReference type="Proteomes" id="UP001642409">
    <property type="component" value="Unassembled WGS sequence"/>
</dbReference>
<proteinExistence type="predicted"/>
<keyword evidence="1" id="KW-0472">Membrane</keyword>
<comment type="caution">
    <text evidence="2">The sequence shown here is derived from an EMBL/GenBank/DDBJ whole genome shotgun (WGS) entry which is preliminary data.</text>
</comment>
<evidence type="ECO:0000313" key="3">
    <source>
        <dbReference type="EMBL" id="CAL6070622.1"/>
    </source>
</evidence>
<keyword evidence="4" id="KW-1185">Reference proteome</keyword>
<evidence type="ECO:0000313" key="4">
    <source>
        <dbReference type="Proteomes" id="UP001642409"/>
    </source>
</evidence>
<feature type="transmembrane region" description="Helical" evidence="1">
    <location>
        <begin position="134"/>
        <end position="158"/>
    </location>
</feature>
<sequence>MNKGSNAKNRTLSYLVAYVSVVSIVAALVVQNESPTSESTFWKILNLVLIAQLCTQIHSRSWAASLLVVTEQILVILSKSTSSRATLVAASCAAFGSTVLSQQHQLAKSAHSAAGATLMFLSSLEQPSQENTTVCFLLVSVYSLVFNDIASPVVAIVFFGTADASNQMKVYGTAFACLLLGVNAFGLFRHSAQKLRAQQSKYRRLQSHAVMNAYVTME</sequence>
<evidence type="ECO:0000256" key="1">
    <source>
        <dbReference type="SAM" id="Phobius"/>
    </source>
</evidence>
<reference evidence="2" key="1">
    <citation type="submission" date="2023-06" db="EMBL/GenBank/DDBJ databases">
        <authorList>
            <person name="Kurt Z."/>
        </authorList>
    </citation>
    <scope>NUCLEOTIDE SEQUENCE</scope>
</reference>
<feature type="transmembrane region" description="Helical" evidence="1">
    <location>
        <begin position="170"/>
        <end position="188"/>
    </location>
</feature>
<evidence type="ECO:0000313" key="2">
    <source>
        <dbReference type="EMBL" id="CAI9938453.1"/>
    </source>
</evidence>
<gene>
    <name evidence="2" type="ORF">HINF_LOCUS26098</name>
    <name evidence="3" type="ORF">HINF_LOCUS54639</name>
</gene>